<evidence type="ECO:0000313" key="4">
    <source>
        <dbReference type="EMBL" id="XCJ68649.1"/>
    </source>
</evidence>
<evidence type="ECO:0000256" key="2">
    <source>
        <dbReference type="SAM" id="Phobius"/>
    </source>
</evidence>
<keyword evidence="2" id="KW-0812">Transmembrane</keyword>
<proteinExistence type="predicted"/>
<organism evidence="4">
    <name type="scientific">Streptomyces tabacisoli</name>
    <dbReference type="NCBI Taxonomy" id="3156398"/>
    <lineage>
        <taxon>Bacteria</taxon>
        <taxon>Bacillati</taxon>
        <taxon>Actinomycetota</taxon>
        <taxon>Actinomycetes</taxon>
        <taxon>Kitasatosporales</taxon>
        <taxon>Streptomycetaceae</taxon>
        <taxon>Streptomyces</taxon>
    </lineage>
</organism>
<name>A0AAU8IK44_9ACTN</name>
<dbReference type="KEGG" id="stac:ABII15_01190"/>
<dbReference type="RefSeq" id="WP_353940334.1">
    <property type="nucleotide sequence ID" value="NZ_CP159534.1"/>
</dbReference>
<gene>
    <name evidence="4" type="ORF">ABII15_01190</name>
</gene>
<keyword evidence="2" id="KW-0472">Membrane</keyword>
<dbReference type="InterPro" id="IPR046253">
    <property type="entry name" value="DUF6286"/>
</dbReference>
<sequence length="318" mass="33510">MTAAARRGTTVVSERAVRKIAERAAVEAAQAGGRPATDTAKGSASVRGRRADVALEVALPCQAALSDSVRRLQSHVSARTEELTGLHVDTPRVGVTALLPARPGWSVPVPGAPVPTGRTPLRWWSPRRVPAGLLTLAGTVLCGALALDLVLVHLAHRPAAPWRTESVHWLTGHGSGDPVVRVVAAGLAVLGVLMIFLALSPGRRGLLTVSSSDPRVRAAVDRAAVALLVRDAVGDVPGIGPVRVRVGRRRATVRARLAFGERESARDAVREAARGVLDSCELRRPLRLRVRVRPDDSWESTGAGPSPVPDQQAEGDLS</sequence>
<protein>
    <submittedName>
        <fullName evidence="4">DUF6286 domain-containing protein</fullName>
    </submittedName>
</protein>
<dbReference type="EMBL" id="CP159534">
    <property type="protein sequence ID" value="XCJ68649.1"/>
    <property type="molecule type" value="Genomic_DNA"/>
</dbReference>
<evidence type="ECO:0000256" key="1">
    <source>
        <dbReference type="SAM" id="MobiDB-lite"/>
    </source>
</evidence>
<feature type="transmembrane region" description="Helical" evidence="2">
    <location>
        <begin position="179"/>
        <end position="199"/>
    </location>
</feature>
<reference evidence="4" key="1">
    <citation type="submission" date="2024-06" db="EMBL/GenBank/DDBJ databases">
        <title>Streptomyces sp. strain HUAS MG91 genome sequences.</title>
        <authorList>
            <person name="Mo P."/>
        </authorList>
    </citation>
    <scope>NUCLEOTIDE SEQUENCE</scope>
    <source>
        <strain evidence="4">HUAS MG91</strain>
    </source>
</reference>
<keyword evidence="2" id="KW-1133">Transmembrane helix</keyword>
<dbReference type="Pfam" id="PF19803">
    <property type="entry name" value="DUF6286"/>
    <property type="match status" value="1"/>
</dbReference>
<evidence type="ECO:0000259" key="3">
    <source>
        <dbReference type="Pfam" id="PF19803"/>
    </source>
</evidence>
<feature type="transmembrane region" description="Helical" evidence="2">
    <location>
        <begin position="131"/>
        <end position="155"/>
    </location>
</feature>
<feature type="domain" description="DUF6286" evidence="3">
    <location>
        <begin position="189"/>
        <end position="293"/>
    </location>
</feature>
<dbReference type="AlphaFoldDB" id="A0AAU8IK44"/>
<accession>A0AAU8IK44</accession>
<feature type="region of interest" description="Disordered" evidence="1">
    <location>
        <begin position="294"/>
        <end position="318"/>
    </location>
</feature>